<evidence type="ECO:0000313" key="5">
    <source>
        <dbReference type="Proteomes" id="UP001177080"/>
    </source>
</evidence>
<dbReference type="PANTHER" id="PTHR44051:SF8">
    <property type="entry name" value="GLUTATHIONE S-TRANSFERASE GSTA"/>
    <property type="match status" value="1"/>
</dbReference>
<evidence type="ECO:0000313" key="4">
    <source>
        <dbReference type="EMBL" id="MDO6125108.1"/>
    </source>
</evidence>
<dbReference type="InterPro" id="IPR036282">
    <property type="entry name" value="Glutathione-S-Trfase_C_sf"/>
</dbReference>
<comment type="caution">
    <text evidence="4">The sequence shown here is derived from an EMBL/GenBank/DDBJ whole genome shotgun (WGS) entry which is preliminary data.</text>
</comment>
<evidence type="ECO:0000259" key="2">
    <source>
        <dbReference type="PROSITE" id="PS50404"/>
    </source>
</evidence>
<gene>
    <name evidence="4" type="ORF">GB928_028400</name>
</gene>
<dbReference type="InterPro" id="IPR010987">
    <property type="entry name" value="Glutathione-S-Trfase_C-like"/>
</dbReference>
<dbReference type="PROSITE" id="PS50405">
    <property type="entry name" value="GST_CTER"/>
    <property type="match status" value="1"/>
</dbReference>
<accession>A0ABT8XMZ1</accession>
<reference evidence="4" key="1">
    <citation type="submission" date="2022-04" db="EMBL/GenBank/DDBJ databases">
        <title>Shinella lacus sp. nov., a novel member of the genus Shinella from water.</title>
        <authorList>
            <person name="Deng Y."/>
        </authorList>
    </citation>
    <scope>NUCLEOTIDE SEQUENCE</scope>
    <source>
        <strain evidence="4">JCM 31239</strain>
    </source>
</reference>
<dbReference type="SFLD" id="SFLDS00019">
    <property type="entry name" value="Glutathione_Transferase_(cytos"/>
    <property type="match status" value="1"/>
</dbReference>
<comment type="similarity">
    <text evidence="1">Belongs to the GST superfamily.</text>
</comment>
<evidence type="ECO:0000256" key="1">
    <source>
        <dbReference type="RuleBase" id="RU003494"/>
    </source>
</evidence>
<dbReference type="RefSeq" id="WP_244763516.1">
    <property type="nucleotide sequence ID" value="NZ_JALJCJ010000008.1"/>
</dbReference>
<dbReference type="PROSITE" id="PS50404">
    <property type="entry name" value="GST_NTER"/>
    <property type="match status" value="1"/>
</dbReference>
<feature type="domain" description="GST C-terminal" evidence="3">
    <location>
        <begin position="90"/>
        <end position="221"/>
    </location>
</feature>
<dbReference type="PANTHER" id="PTHR44051">
    <property type="entry name" value="GLUTATHIONE S-TRANSFERASE-RELATED"/>
    <property type="match status" value="1"/>
</dbReference>
<keyword evidence="5" id="KW-1185">Reference proteome</keyword>
<dbReference type="Proteomes" id="UP001177080">
    <property type="component" value="Unassembled WGS sequence"/>
</dbReference>
<dbReference type="SUPFAM" id="SSF52833">
    <property type="entry name" value="Thioredoxin-like"/>
    <property type="match status" value="1"/>
</dbReference>
<evidence type="ECO:0000259" key="3">
    <source>
        <dbReference type="PROSITE" id="PS50405"/>
    </source>
</evidence>
<dbReference type="Gene3D" id="3.40.30.10">
    <property type="entry name" value="Glutaredoxin"/>
    <property type="match status" value="1"/>
</dbReference>
<dbReference type="InterPro" id="IPR004045">
    <property type="entry name" value="Glutathione_S-Trfase_N"/>
</dbReference>
<dbReference type="CDD" id="cd03207">
    <property type="entry name" value="GST_C_8"/>
    <property type="match status" value="1"/>
</dbReference>
<sequence length="229" mass="25921">MITITAMKWVLAFAAGQVRDHRARWILNEVGWSYEVRLIDACDLASSQYRKKQPFGQVPYLEEDGRPTLFESGAIVIDVATRAGMLIPAEGNDRSLVLSWVIAALNSIEPYLMNVAEVEYFMEDAEQKEARRPAVVAAAEQRLSQLEIALNGRQWLVGDAFTIADLMMASVLKIARRLDLLKSHSELMLYQDRCLDRPAYRKAVADQRATIDSHEMADMRFEEARRTAG</sequence>
<dbReference type="Pfam" id="PF02798">
    <property type="entry name" value="GST_N"/>
    <property type="match status" value="1"/>
</dbReference>
<dbReference type="InterPro" id="IPR004046">
    <property type="entry name" value="GST_C"/>
</dbReference>
<dbReference type="InterPro" id="IPR040079">
    <property type="entry name" value="Glutathione_S-Trfase"/>
</dbReference>
<name>A0ABT8XMZ1_9HYPH</name>
<dbReference type="SUPFAM" id="SSF47616">
    <property type="entry name" value="GST C-terminal domain-like"/>
    <property type="match status" value="1"/>
</dbReference>
<dbReference type="EMBL" id="WHSC02000023">
    <property type="protein sequence ID" value="MDO6125108.1"/>
    <property type="molecule type" value="Genomic_DNA"/>
</dbReference>
<feature type="domain" description="GST N-terminal" evidence="2">
    <location>
        <begin position="7"/>
        <end position="87"/>
    </location>
</feature>
<proteinExistence type="inferred from homology"/>
<organism evidence="4 5">
    <name type="scientific">Shinella curvata</name>
    <dbReference type="NCBI Taxonomy" id="1817964"/>
    <lineage>
        <taxon>Bacteria</taxon>
        <taxon>Pseudomonadati</taxon>
        <taxon>Pseudomonadota</taxon>
        <taxon>Alphaproteobacteria</taxon>
        <taxon>Hyphomicrobiales</taxon>
        <taxon>Rhizobiaceae</taxon>
        <taxon>Shinella</taxon>
    </lineage>
</organism>
<dbReference type="Gene3D" id="1.20.1050.10">
    <property type="match status" value="1"/>
</dbReference>
<dbReference type="InterPro" id="IPR036249">
    <property type="entry name" value="Thioredoxin-like_sf"/>
</dbReference>
<dbReference type="SFLD" id="SFLDG00358">
    <property type="entry name" value="Main_(cytGST)"/>
    <property type="match status" value="1"/>
</dbReference>
<protein>
    <submittedName>
        <fullName evidence="4">Glutathione S-transferase family protein</fullName>
    </submittedName>
</protein>
<dbReference type="Pfam" id="PF00043">
    <property type="entry name" value="GST_C"/>
    <property type="match status" value="1"/>
</dbReference>